<name>A0ABR0Q0G2_GOSAR</name>
<sequence length="181" mass="20635">MAFNYFFAGEIAMELFKQLIAISRKSCLCKSSVDNLISSIQVLLLIINEIKYSGVELPALRQSQLDRFFETLCGGLELACKVLPSSRWNVYKNLQLARKMEKLEKQVERFLSRPMQAHLLADVHHMRFETVERFDRLEGRLEQRLSSIKIGAGGWVEEDEASAGIVGGVGLDLRKTTLKNW</sequence>
<comment type="caution">
    <text evidence="2">The sequence shown here is derived from an EMBL/GenBank/DDBJ whole genome shotgun (WGS) entry which is preliminary data.</text>
</comment>
<keyword evidence="3" id="KW-1185">Reference proteome</keyword>
<dbReference type="InterPro" id="IPR008808">
    <property type="entry name" value="Powdery_mildew-R_dom"/>
</dbReference>
<accession>A0ABR0Q0G2</accession>
<gene>
    <name evidence="2" type="ORF">PVK06_016319</name>
</gene>
<dbReference type="Proteomes" id="UP001358586">
    <property type="component" value="Chromosome 5"/>
</dbReference>
<protein>
    <recommendedName>
        <fullName evidence="1">RPW8 domain-containing protein</fullName>
    </recommendedName>
</protein>
<dbReference type="Pfam" id="PF05659">
    <property type="entry name" value="RPW8"/>
    <property type="match status" value="1"/>
</dbReference>
<proteinExistence type="predicted"/>
<dbReference type="PROSITE" id="PS51153">
    <property type="entry name" value="RPW8"/>
    <property type="match status" value="1"/>
</dbReference>
<organism evidence="2 3">
    <name type="scientific">Gossypium arboreum</name>
    <name type="common">Tree cotton</name>
    <name type="synonym">Gossypium nanking</name>
    <dbReference type="NCBI Taxonomy" id="29729"/>
    <lineage>
        <taxon>Eukaryota</taxon>
        <taxon>Viridiplantae</taxon>
        <taxon>Streptophyta</taxon>
        <taxon>Embryophyta</taxon>
        <taxon>Tracheophyta</taxon>
        <taxon>Spermatophyta</taxon>
        <taxon>Magnoliopsida</taxon>
        <taxon>eudicotyledons</taxon>
        <taxon>Gunneridae</taxon>
        <taxon>Pentapetalae</taxon>
        <taxon>rosids</taxon>
        <taxon>malvids</taxon>
        <taxon>Malvales</taxon>
        <taxon>Malvaceae</taxon>
        <taxon>Malvoideae</taxon>
        <taxon>Gossypium</taxon>
    </lineage>
</organism>
<feature type="domain" description="RPW8" evidence="1">
    <location>
        <begin position="1"/>
        <end position="149"/>
    </location>
</feature>
<dbReference type="EMBL" id="JARKNE010000005">
    <property type="protein sequence ID" value="KAK5832517.1"/>
    <property type="molecule type" value="Genomic_DNA"/>
</dbReference>
<reference evidence="2 3" key="1">
    <citation type="submission" date="2023-03" db="EMBL/GenBank/DDBJ databases">
        <title>WGS of Gossypium arboreum.</title>
        <authorList>
            <person name="Yu D."/>
        </authorList>
    </citation>
    <scope>NUCLEOTIDE SEQUENCE [LARGE SCALE GENOMIC DNA]</scope>
    <source>
        <tissue evidence="2">Leaf</tissue>
    </source>
</reference>
<evidence type="ECO:0000313" key="3">
    <source>
        <dbReference type="Proteomes" id="UP001358586"/>
    </source>
</evidence>
<evidence type="ECO:0000259" key="1">
    <source>
        <dbReference type="PROSITE" id="PS51153"/>
    </source>
</evidence>
<evidence type="ECO:0000313" key="2">
    <source>
        <dbReference type="EMBL" id="KAK5832517.1"/>
    </source>
</evidence>